<organism evidence="3 4">
    <name type="scientific">New Jersey aster yellows phytoplasma</name>
    <dbReference type="NCBI Taxonomy" id="270520"/>
    <lineage>
        <taxon>Bacteria</taxon>
        <taxon>Bacillati</taxon>
        <taxon>Mycoplasmatota</taxon>
        <taxon>Mollicutes</taxon>
        <taxon>Acholeplasmatales</taxon>
        <taxon>Acholeplasmataceae</taxon>
        <taxon>Candidatus Phytoplasma</taxon>
        <taxon>16SrI (Aster yellows group)</taxon>
    </lineage>
</organism>
<keyword evidence="1" id="KW-0472">Membrane</keyword>
<keyword evidence="1" id="KW-1133">Transmembrane helix</keyword>
<dbReference type="EMBL" id="MAPF01000026">
    <property type="protein sequence ID" value="PEH36365.1"/>
    <property type="molecule type" value="Genomic_DNA"/>
</dbReference>
<evidence type="ECO:0000313" key="3">
    <source>
        <dbReference type="EMBL" id="PEH36365.1"/>
    </source>
</evidence>
<sequence length="44" mass="5321">MIKLKNQFRIIYLCLIIFVGFLFIINNQKEQLKTYKTLLKSLND</sequence>
<dbReference type="RefSeq" id="WP_083755007.1">
    <property type="nucleotide sequence ID" value="NZ_MAPF01000026.1"/>
</dbReference>
<dbReference type="InterPro" id="IPR021970">
    <property type="entry name" value="SVM_signal"/>
</dbReference>
<evidence type="ECO:0000256" key="1">
    <source>
        <dbReference type="SAM" id="Phobius"/>
    </source>
</evidence>
<evidence type="ECO:0000259" key="2">
    <source>
        <dbReference type="Pfam" id="PF12113"/>
    </source>
</evidence>
<dbReference type="Pfam" id="PF12113">
    <property type="entry name" value="SVM_signal"/>
    <property type="match status" value="1"/>
</dbReference>
<reference evidence="3" key="1">
    <citation type="submission" date="2017-05" db="EMBL/GenBank/DDBJ databases">
        <title>Genome sequence of Ca. P. asteris strain NJAY.</title>
        <authorList>
            <person name="Lee I.-M."/>
            <person name="Gundersen-Rindal D."/>
            <person name="Sparks M."/>
        </authorList>
    </citation>
    <scope>NUCLEOTIDE SEQUENCE [LARGE SCALE GENOMIC DNA]</scope>
    <source>
        <strain evidence="3">NJAY</strain>
    </source>
</reference>
<name>A0ABX4K0P4_9MOLU</name>
<feature type="transmembrane region" description="Helical" evidence="1">
    <location>
        <begin position="6"/>
        <end position="25"/>
    </location>
</feature>
<evidence type="ECO:0000313" key="4">
    <source>
        <dbReference type="Proteomes" id="UP000220509"/>
    </source>
</evidence>
<protein>
    <recommendedName>
        <fullName evidence="2">Sequence-variable mosaic (SVM) signal sequence domain-containing protein</fullName>
    </recommendedName>
</protein>
<keyword evidence="1" id="KW-0812">Transmembrane</keyword>
<comment type="caution">
    <text evidence="3">The sequence shown here is derived from an EMBL/GenBank/DDBJ whole genome shotgun (WGS) entry which is preliminary data.</text>
</comment>
<proteinExistence type="predicted"/>
<gene>
    <name evidence="3" type="ORF">BBA70_00950</name>
</gene>
<accession>A0ABX4K0P4</accession>
<keyword evidence="4" id="KW-1185">Reference proteome</keyword>
<feature type="domain" description="Sequence-variable mosaic (SVM) signal sequence" evidence="2">
    <location>
        <begin position="1"/>
        <end position="28"/>
    </location>
</feature>
<dbReference type="Proteomes" id="UP000220509">
    <property type="component" value="Unassembled WGS sequence"/>
</dbReference>